<comment type="function">
    <text evidence="8">Required for the formation of a threonylcarbamoyl group on adenosine at position 37 (t(6)A37) in tRNAs that read codons beginning with adenine. Is involved in the transfer of the threonylcarbamoyl moiety of threonylcarbamoyl-AMP (TC-AMP) to the N6 group of A37, together with TsaE and TsaB. TsaD likely plays a direct catalytic role in this reaction.</text>
</comment>
<dbReference type="InterPro" id="IPR017860">
    <property type="entry name" value="Peptidase_M22_CS"/>
</dbReference>
<dbReference type="PANTHER" id="PTHR11735">
    <property type="entry name" value="TRNA N6-ADENOSINE THREONYLCARBAMOYLTRANSFERASE"/>
    <property type="match status" value="1"/>
</dbReference>
<dbReference type="InterPro" id="IPR000905">
    <property type="entry name" value="Gcp-like_dom"/>
</dbReference>
<feature type="binding site" evidence="8">
    <location>
        <position position="320"/>
    </location>
    <ligand>
        <name>Fe cation</name>
        <dbReference type="ChEBI" id="CHEBI:24875"/>
    </ligand>
</feature>
<protein>
    <recommendedName>
        <fullName evidence="8">tRNA N6-adenosine threonylcarbamoyltransferase</fullName>
        <ecNumber evidence="8">2.3.1.234</ecNumber>
    </recommendedName>
    <alternativeName>
        <fullName evidence="8">N6-L-threonylcarbamoyladenine synthase</fullName>
        <shortName evidence="8">t(6)A synthase</shortName>
    </alternativeName>
    <alternativeName>
        <fullName evidence="8">t(6)A37 threonylcarbamoyladenosine biosynthesis protein TsaD</fullName>
    </alternativeName>
    <alternativeName>
        <fullName evidence="8">tRNA threonylcarbamoyladenosine biosynthesis protein TsaD</fullName>
    </alternativeName>
</protein>
<feature type="binding site" evidence="8">
    <location>
        <begin position="134"/>
        <end position="138"/>
    </location>
    <ligand>
        <name>substrate</name>
    </ligand>
</feature>
<evidence type="ECO:0000256" key="1">
    <source>
        <dbReference type="ARBA" id="ARBA00022490"/>
    </source>
</evidence>
<feature type="binding site" evidence="8">
    <location>
        <position position="184"/>
    </location>
    <ligand>
        <name>substrate</name>
    </ligand>
</feature>
<dbReference type="PRINTS" id="PR00789">
    <property type="entry name" value="OSIALOPTASE"/>
</dbReference>
<feature type="binding site" evidence="8">
    <location>
        <position position="292"/>
    </location>
    <ligand>
        <name>substrate</name>
    </ligand>
</feature>
<dbReference type="GO" id="GO:0061711">
    <property type="term" value="F:tRNA N(6)-L-threonylcarbamoyladenine synthase activity"/>
    <property type="evidence" value="ECO:0007669"/>
    <property type="project" value="UniProtKB-EC"/>
</dbReference>
<evidence type="ECO:0000256" key="5">
    <source>
        <dbReference type="ARBA" id="ARBA00023004"/>
    </source>
</evidence>
<comment type="subcellular location">
    <subcellularLocation>
        <location evidence="8">Cytoplasm</location>
    </subcellularLocation>
</comment>
<keyword evidence="4 8" id="KW-0479">Metal-binding</keyword>
<proteinExistence type="inferred from homology"/>
<comment type="cofactor">
    <cofactor evidence="8">
        <name>Fe(2+)</name>
        <dbReference type="ChEBI" id="CHEBI:29033"/>
    </cofactor>
    <text evidence="8">Binds 1 Fe(2+) ion per subunit.</text>
</comment>
<gene>
    <name evidence="8 10" type="primary">tsaD</name>
    <name evidence="10" type="ORF">FJZ47_09645</name>
</gene>
<dbReference type="PANTHER" id="PTHR11735:SF6">
    <property type="entry name" value="TRNA N6-ADENOSINE THREONYLCARBAMOYLTRANSFERASE, MITOCHONDRIAL"/>
    <property type="match status" value="1"/>
</dbReference>
<reference evidence="10" key="1">
    <citation type="submission" date="2019-03" db="EMBL/GenBank/DDBJ databases">
        <title>Lake Tanganyika Metagenome-Assembled Genomes (MAGs).</title>
        <authorList>
            <person name="Tran P."/>
        </authorList>
    </citation>
    <scope>NUCLEOTIDE SEQUENCE</scope>
    <source>
        <strain evidence="10">K_DeepCast_65m_m2_066</strain>
    </source>
</reference>
<keyword evidence="5 8" id="KW-0408">Iron</keyword>
<keyword evidence="3 8" id="KW-0819">tRNA processing</keyword>
<dbReference type="AlphaFoldDB" id="A0A937W2N3"/>
<accession>A0A937W2N3</accession>
<dbReference type="InterPro" id="IPR043129">
    <property type="entry name" value="ATPase_NBD"/>
</dbReference>
<evidence type="ECO:0000313" key="10">
    <source>
        <dbReference type="EMBL" id="MBM3224051.1"/>
    </source>
</evidence>
<evidence type="ECO:0000256" key="6">
    <source>
        <dbReference type="ARBA" id="ARBA00023315"/>
    </source>
</evidence>
<evidence type="ECO:0000256" key="7">
    <source>
        <dbReference type="ARBA" id="ARBA00048117"/>
    </source>
</evidence>
<feature type="binding site" evidence="8">
    <location>
        <position position="111"/>
    </location>
    <ligand>
        <name>Fe cation</name>
        <dbReference type="ChEBI" id="CHEBI:24875"/>
    </ligand>
</feature>
<comment type="similarity">
    <text evidence="8">Belongs to the KAE1 / TsaD family.</text>
</comment>
<organism evidence="10 11">
    <name type="scientific">Tectimicrobiota bacterium</name>
    <dbReference type="NCBI Taxonomy" id="2528274"/>
    <lineage>
        <taxon>Bacteria</taxon>
        <taxon>Pseudomonadati</taxon>
        <taxon>Nitrospinota/Tectimicrobiota group</taxon>
        <taxon>Candidatus Tectimicrobiota</taxon>
    </lineage>
</organism>
<evidence type="ECO:0000313" key="11">
    <source>
        <dbReference type="Proteomes" id="UP000712673"/>
    </source>
</evidence>
<dbReference type="Gene3D" id="3.30.420.40">
    <property type="match status" value="2"/>
</dbReference>
<comment type="caution">
    <text evidence="10">The sequence shown here is derived from an EMBL/GenBank/DDBJ whole genome shotgun (WGS) entry which is preliminary data.</text>
</comment>
<dbReference type="PROSITE" id="PS01016">
    <property type="entry name" value="GLYCOPROTEASE"/>
    <property type="match status" value="1"/>
</dbReference>
<dbReference type="GO" id="GO:0005737">
    <property type="term" value="C:cytoplasm"/>
    <property type="evidence" value="ECO:0007669"/>
    <property type="project" value="UniProtKB-SubCell"/>
</dbReference>
<keyword evidence="1 8" id="KW-0963">Cytoplasm</keyword>
<dbReference type="NCBIfam" id="TIGR00329">
    <property type="entry name" value="gcp_kae1"/>
    <property type="match status" value="1"/>
</dbReference>
<dbReference type="EC" id="2.3.1.234" evidence="8"/>
<keyword evidence="2 8" id="KW-0808">Transferase</keyword>
<dbReference type="CDD" id="cd24133">
    <property type="entry name" value="ASKHA_NBD_TsaD_bac"/>
    <property type="match status" value="1"/>
</dbReference>
<feature type="binding site" evidence="8">
    <location>
        <position position="167"/>
    </location>
    <ligand>
        <name>substrate</name>
    </ligand>
</feature>
<dbReference type="GO" id="GO:0005506">
    <property type="term" value="F:iron ion binding"/>
    <property type="evidence" value="ECO:0007669"/>
    <property type="project" value="UniProtKB-UniRule"/>
</dbReference>
<feature type="domain" description="Gcp-like" evidence="9">
    <location>
        <begin position="23"/>
        <end position="326"/>
    </location>
</feature>
<dbReference type="GO" id="GO:0002949">
    <property type="term" value="P:tRNA threonylcarbamoyladenosine modification"/>
    <property type="evidence" value="ECO:0007669"/>
    <property type="project" value="UniProtKB-UniRule"/>
</dbReference>
<name>A0A937W2N3_UNCTE</name>
<evidence type="ECO:0000259" key="9">
    <source>
        <dbReference type="Pfam" id="PF00814"/>
    </source>
</evidence>
<dbReference type="InterPro" id="IPR022450">
    <property type="entry name" value="TsaD"/>
</dbReference>
<evidence type="ECO:0000256" key="4">
    <source>
        <dbReference type="ARBA" id="ARBA00022723"/>
    </source>
</evidence>
<sequence>MLTLGIETSCDETAVAVVAHGHEVRSNIIASQYAVHAPYGGVVPELACRSHAENLPTVMEAALEEAQVTLAEIDVIAVTQGPGLVGALLVGVSFAKALAYALRKPLVPVHHLEGHINAIYLEHHVVPTPYVALVVSGGHSDLYYCPERGHYVVLGRTRDDAAGECFDKIAKMLHLGYPGGPVVDRLAQQGKPTAVVFPRAMLDRETLDVSFSGLKTAVRTHMLQATDPQGALFFQDDTFWPLPISSVWEQYRNDIVASFQQAVVDVLVTKTMRAVTQTASQAVVVVGGVACNSSLRREMQRASQERALPLFFPSPILCTDNAAMIACAAAHRYQVSPALYHGQDSLNLDACPNLPMPKM</sequence>
<dbReference type="EMBL" id="VGLS01000250">
    <property type="protein sequence ID" value="MBM3224051.1"/>
    <property type="molecule type" value="Genomic_DNA"/>
</dbReference>
<dbReference type="FunFam" id="3.30.420.40:FF:000012">
    <property type="entry name" value="tRNA N6-adenosine threonylcarbamoyltransferase"/>
    <property type="match status" value="1"/>
</dbReference>
<dbReference type="FunFam" id="3.30.420.40:FF:000040">
    <property type="entry name" value="tRNA N6-adenosine threonylcarbamoyltransferase"/>
    <property type="match status" value="1"/>
</dbReference>
<evidence type="ECO:0000256" key="3">
    <source>
        <dbReference type="ARBA" id="ARBA00022694"/>
    </source>
</evidence>
<dbReference type="HAMAP" id="MF_01445">
    <property type="entry name" value="TsaD"/>
    <property type="match status" value="1"/>
</dbReference>
<dbReference type="Pfam" id="PF00814">
    <property type="entry name" value="TsaD"/>
    <property type="match status" value="1"/>
</dbReference>
<keyword evidence="6 8" id="KW-0012">Acyltransferase</keyword>
<feature type="binding site" evidence="8">
    <location>
        <position position="115"/>
    </location>
    <ligand>
        <name>Fe cation</name>
        <dbReference type="ChEBI" id="CHEBI:24875"/>
    </ligand>
</feature>
<evidence type="ECO:0000256" key="2">
    <source>
        <dbReference type="ARBA" id="ARBA00022679"/>
    </source>
</evidence>
<comment type="catalytic activity">
    <reaction evidence="7 8">
        <text>L-threonylcarbamoyladenylate + adenosine(37) in tRNA = N(6)-L-threonylcarbamoyladenosine(37) in tRNA + AMP + H(+)</text>
        <dbReference type="Rhea" id="RHEA:37059"/>
        <dbReference type="Rhea" id="RHEA-COMP:10162"/>
        <dbReference type="Rhea" id="RHEA-COMP:10163"/>
        <dbReference type="ChEBI" id="CHEBI:15378"/>
        <dbReference type="ChEBI" id="CHEBI:73682"/>
        <dbReference type="ChEBI" id="CHEBI:74411"/>
        <dbReference type="ChEBI" id="CHEBI:74418"/>
        <dbReference type="ChEBI" id="CHEBI:456215"/>
        <dbReference type="EC" id="2.3.1.234"/>
    </reaction>
</comment>
<feature type="binding site" evidence="8">
    <location>
        <position position="180"/>
    </location>
    <ligand>
        <name>substrate</name>
    </ligand>
</feature>
<evidence type="ECO:0000256" key="8">
    <source>
        <dbReference type="HAMAP-Rule" id="MF_01445"/>
    </source>
</evidence>
<dbReference type="SUPFAM" id="SSF53067">
    <property type="entry name" value="Actin-like ATPase domain"/>
    <property type="match status" value="2"/>
</dbReference>
<dbReference type="NCBIfam" id="TIGR03723">
    <property type="entry name" value="T6A_TsaD_YgjD"/>
    <property type="match status" value="1"/>
</dbReference>
<dbReference type="InterPro" id="IPR017861">
    <property type="entry name" value="KAE1/TsaD"/>
</dbReference>
<dbReference type="Proteomes" id="UP000712673">
    <property type="component" value="Unassembled WGS sequence"/>
</dbReference>